<organism evidence="7 8">
    <name type="scientific">Pseudomonas antarctica</name>
    <dbReference type="NCBI Taxonomy" id="219572"/>
    <lineage>
        <taxon>Bacteria</taxon>
        <taxon>Pseudomonadati</taxon>
        <taxon>Pseudomonadota</taxon>
        <taxon>Gammaproteobacteria</taxon>
        <taxon>Pseudomonadales</taxon>
        <taxon>Pseudomonadaceae</taxon>
        <taxon>Pseudomonas</taxon>
    </lineage>
</organism>
<dbReference type="Proteomes" id="UP000748067">
    <property type="component" value="Unassembled WGS sequence"/>
</dbReference>
<evidence type="ECO:0000313" key="8">
    <source>
        <dbReference type="Proteomes" id="UP000182470"/>
    </source>
</evidence>
<keyword evidence="3 5" id="KW-1133">Transmembrane helix</keyword>
<evidence type="ECO:0000256" key="4">
    <source>
        <dbReference type="ARBA" id="ARBA00023136"/>
    </source>
</evidence>
<dbReference type="EMBL" id="JXDI01000001">
    <property type="protein sequence ID" value="KAF2409530.1"/>
    <property type="molecule type" value="Genomic_DNA"/>
</dbReference>
<evidence type="ECO:0000313" key="6">
    <source>
        <dbReference type="EMBL" id="KAF2409530.1"/>
    </source>
</evidence>
<feature type="transmembrane region" description="Helical" evidence="5">
    <location>
        <begin position="174"/>
        <end position="196"/>
    </location>
</feature>
<keyword evidence="9" id="KW-1185">Reference proteome</keyword>
<evidence type="ECO:0000313" key="7">
    <source>
        <dbReference type="EMBL" id="SDM86319.1"/>
    </source>
</evidence>
<dbReference type="InterPro" id="IPR007688">
    <property type="entry name" value="Conjugal_tfr_TrbL/VirB6"/>
</dbReference>
<feature type="transmembrane region" description="Helical" evidence="5">
    <location>
        <begin position="34"/>
        <end position="54"/>
    </location>
</feature>
<evidence type="ECO:0000256" key="2">
    <source>
        <dbReference type="ARBA" id="ARBA00022692"/>
    </source>
</evidence>
<dbReference type="EMBL" id="LT629704">
    <property type="protein sequence ID" value="SDM86319.1"/>
    <property type="molecule type" value="Genomic_DNA"/>
</dbReference>
<protein>
    <submittedName>
        <fullName evidence="7">Type IV secretion system protein VirB6</fullName>
    </submittedName>
</protein>
<evidence type="ECO:0000256" key="5">
    <source>
        <dbReference type="SAM" id="Phobius"/>
    </source>
</evidence>
<proteinExistence type="predicted"/>
<dbReference type="GO" id="GO:0016020">
    <property type="term" value="C:membrane"/>
    <property type="evidence" value="ECO:0007669"/>
    <property type="project" value="UniProtKB-SubCell"/>
</dbReference>
<feature type="transmembrane region" description="Helical" evidence="5">
    <location>
        <begin position="208"/>
        <end position="229"/>
    </location>
</feature>
<reference evidence="7 8" key="2">
    <citation type="submission" date="2016-10" db="EMBL/GenBank/DDBJ databases">
        <authorList>
            <person name="de Groot N.N."/>
        </authorList>
    </citation>
    <scope>NUCLEOTIDE SEQUENCE [LARGE SCALE GENOMIC DNA]</scope>
    <source>
        <strain evidence="7 8">BS2772</strain>
    </source>
</reference>
<feature type="transmembrane region" description="Helical" evidence="5">
    <location>
        <begin position="249"/>
        <end position="267"/>
    </location>
</feature>
<reference evidence="6 9" key="1">
    <citation type="submission" date="2015-01" db="EMBL/GenBank/DDBJ databases">
        <title>Genome Sequence of Pseudomonas antarctica CMS 35.</title>
        <authorList>
            <person name="Voget S."/>
            <person name="Chow J."/>
            <person name="Daniel R."/>
            <person name="Streit W."/>
        </authorList>
    </citation>
    <scope>NUCLEOTIDE SEQUENCE [LARGE SCALE GENOMIC DNA]</scope>
    <source>
        <strain evidence="6 9">CMS 35</strain>
    </source>
</reference>
<dbReference type="Proteomes" id="UP000182470">
    <property type="component" value="Chromosome I"/>
</dbReference>
<dbReference type="GO" id="GO:0030255">
    <property type="term" value="P:protein secretion by the type IV secretion system"/>
    <property type="evidence" value="ECO:0007669"/>
    <property type="project" value="InterPro"/>
</dbReference>
<keyword evidence="4 5" id="KW-0472">Membrane</keyword>
<dbReference type="OrthoDB" id="9077370at2"/>
<feature type="transmembrane region" description="Helical" evidence="5">
    <location>
        <begin position="146"/>
        <end position="168"/>
    </location>
</feature>
<name>A0A1G9WPF2_9PSED</name>
<dbReference type="RefSeq" id="WP_083356463.1">
    <property type="nucleotide sequence ID" value="NZ_JXDI01000001.1"/>
</dbReference>
<evidence type="ECO:0000256" key="1">
    <source>
        <dbReference type="ARBA" id="ARBA00004141"/>
    </source>
</evidence>
<evidence type="ECO:0000256" key="3">
    <source>
        <dbReference type="ARBA" id="ARBA00022989"/>
    </source>
</evidence>
<sequence>MATKTGIFEWIGGSMDQTLHTFISITSSRVIEDFTLTVTIGGTLYLTMVGYMMITGTIEQSASHFLKTCGKFLLISGLAMNADTYMSWVVEALRGLETGVTAAFTATSDPSTSDSVFQVIDKAMSDGWQIGADMLSKMGQRHSYEIGMIIWDALNALVVYTATLLIAVPAGAMIVVAKGMLAIMLGIGPVFIMMLLFGQFTSKWFDSWFAQVITYIMQTALVSTVLSFGIKYFSSITAGILANPADYPISTFLELLVTTIVVLYMMCQAHGVAGGLAGGISSAALTLRGIANGAMAPITKGLNRQSTRRDMQSGQMVTAGRLNHLAAGNTAWNPAYRQHVMQNMGKNWGNATGGKVNQ</sequence>
<evidence type="ECO:0000313" key="9">
    <source>
        <dbReference type="Proteomes" id="UP000748067"/>
    </source>
</evidence>
<comment type="subcellular location">
    <subcellularLocation>
        <location evidence="1">Membrane</location>
        <topology evidence="1">Multi-pass membrane protein</topology>
    </subcellularLocation>
</comment>
<gene>
    <name evidence="6" type="primary">virB6</name>
    <name evidence="6" type="ORF">PSAN_19350</name>
    <name evidence="7" type="ORF">SAMN04490179_1299</name>
</gene>
<dbReference type="AlphaFoldDB" id="A0A1G9WPF2"/>
<accession>A0A1G9WPF2</accession>
<keyword evidence="2 5" id="KW-0812">Transmembrane</keyword>
<dbReference type="Pfam" id="PF04610">
    <property type="entry name" value="TrbL"/>
    <property type="match status" value="1"/>
</dbReference>